<dbReference type="Proteomes" id="UP000824110">
    <property type="component" value="Unassembled WGS sequence"/>
</dbReference>
<evidence type="ECO:0000313" key="3">
    <source>
        <dbReference type="Proteomes" id="UP000824110"/>
    </source>
</evidence>
<evidence type="ECO:0000259" key="1">
    <source>
        <dbReference type="PROSITE" id="PS51704"/>
    </source>
</evidence>
<dbReference type="EMBL" id="DVNE01000023">
    <property type="protein sequence ID" value="HIU61486.1"/>
    <property type="molecule type" value="Genomic_DNA"/>
</dbReference>
<dbReference type="PANTHER" id="PTHR46211">
    <property type="entry name" value="GLYCEROPHOSPHORYL DIESTER PHOSPHODIESTERASE"/>
    <property type="match status" value="1"/>
</dbReference>
<dbReference type="GO" id="GO:0008081">
    <property type="term" value="F:phosphoric diester hydrolase activity"/>
    <property type="evidence" value="ECO:0007669"/>
    <property type="project" value="InterPro"/>
</dbReference>
<name>A0A9D1MJY1_9FIRM</name>
<accession>A0A9D1MJY1</accession>
<dbReference type="SUPFAM" id="SSF51695">
    <property type="entry name" value="PLC-like phosphodiesterases"/>
    <property type="match status" value="1"/>
</dbReference>
<gene>
    <name evidence="2" type="ORF">IAB69_02435</name>
</gene>
<sequence length="260" mass="30041">MDTPKKRLNINFLTHKIAHRGLHSDTVMENSLESFRLAVEKDYAIEIDVHLTRDGELAVVHDSDLERVTGKSGIVEELTTAELKQYTLKDGQHIPLLKEVLDLVNGRVPLLIELKFRRSFDYSEADKVISLLEDYPRKDMIALQSFHPFAVRYLKGITSEYSVGYLCSYDLLEKHKIINWLLKTLKLYRYMHADFISYDINYLPNRYVSSRQRRGEQVLAWTVDSPEKEFLASFAADNIIFENILPESGLGFIAGRRAKS</sequence>
<organism evidence="2 3">
    <name type="scientific">Candidatus Coproplasma excrementigallinarum</name>
    <dbReference type="NCBI Taxonomy" id="2840747"/>
    <lineage>
        <taxon>Bacteria</taxon>
        <taxon>Bacillati</taxon>
        <taxon>Bacillota</taxon>
        <taxon>Clostridia</taxon>
        <taxon>Eubacteriales</taxon>
        <taxon>Candidatus Coproplasma</taxon>
    </lineage>
</organism>
<dbReference type="Gene3D" id="3.20.20.190">
    <property type="entry name" value="Phosphatidylinositol (PI) phosphodiesterase"/>
    <property type="match status" value="1"/>
</dbReference>
<dbReference type="GO" id="GO:0006629">
    <property type="term" value="P:lipid metabolic process"/>
    <property type="evidence" value="ECO:0007669"/>
    <property type="project" value="InterPro"/>
</dbReference>
<reference evidence="2" key="2">
    <citation type="journal article" date="2021" name="PeerJ">
        <title>Extensive microbial diversity within the chicken gut microbiome revealed by metagenomics and culture.</title>
        <authorList>
            <person name="Gilroy R."/>
            <person name="Ravi A."/>
            <person name="Getino M."/>
            <person name="Pursley I."/>
            <person name="Horton D.L."/>
            <person name="Alikhan N.F."/>
            <person name="Baker D."/>
            <person name="Gharbi K."/>
            <person name="Hall N."/>
            <person name="Watson M."/>
            <person name="Adriaenssens E.M."/>
            <person name="Foster-Nyarko E."/>
            <person name="Jarju S."/>
            <person name="Secka A."/>
            <person name="Antonio M."/>
            <person name="Oren A."/>
            <person name="Chaudhuri R.R."/>
            <person name="La Ragione R."/>
            <person name="Hildebrand F."/>
            <person name="Pallen M.J."/>
        </authorList>
    </citation>
    <scope>NUCLEOTIDE SEQUENCE</scope>
    <source>
        <strain evidence="2">CHK195-12923</strain>
    </source>
</reference>
<reference evidence="2" key="1">
    <citation type="submission" date="2020-10" db="EMBL/GenBank/DDBJ databases">
        <authorList>
            <person name="Gilroy R."/>
        </authorList>
    </citation>
    <scope>NUCLEOTIDE SEQUENCE</scope>
    <source>
        <strain evidence="2">CHK195-12923</strain>
    </source>
</reference>
<dbReference type="InterPro" id="IPR030395">
    <property type="entry name" value="GP_PDE_dom"/>
</dbReference>
<feature type="domain" description="GP-PDE" evidence="1">
    <location>
        <begin position="14"/>
        <end position="251"/>
    </location>
</feature>
<protein>
    <recommendedName>
        <fullName evidence="1">GP-PDE domain-containing protein</fullName>
    </recommendedName>
</protein>
<dbReference type="AlphaFoldDB" id="A0A9D1MJY1"/>
<evidence type="ECO:0000313" key="2">
    <source>
        <dbReference type="EMBL" id="HIU61486.1"/>
    </source>
</evidence>
<dbReference type="Pfam" id="PF03009">
    <property type="entry name" value="GDPD"/>
    <property type="match status" value="1"/>
</dbReference>
<proteinExistence type="predicted"/>
<dbReference type="InterPro" id="IPR017946">
    <property type="entry name" value="PLC-like_Pdiesterase_TIM-brl"/>
</dbReference>
<comment type="caution">
    <text evidence="2">The sequence shown here is derived from an EMBL/GenBank/DDBJ whole genome shotgun (WGS) entry which is preliminary data.</text>
</comment>
<dbReference type="PANTHER" id="PTHR46211:SF1">
    <property type="entry name" value="GLYCEROPHOSPHODIESTER PHOSPHODIESTERASE, CYTOPLASMIC"/>
    <property type="match status" value="1"/>
</dbReference>
<dbReference type="PROSITE" id="PS51704">
    <property type="entry name" value="GP_PDE"/>
    <property type="match status" value="1"/>
</dbReference>